<protein>
    <submittedName>
        <fullName evidence="2">Uncharacterized protein</fullName>
    </submittedName>
</protein>
<gene>
    <name evidence="2" type="ORF">BCR35DRAFT_301958</name>
</gene>
<organism evidence="2 3">
    <name type="scientific">Leucosporidium creatinivorum</name>
    <dbReference type="NCBI Taxonomy" id="106004"/>
    <lineage>
        <taxon>Eukaryota</taxon>
        <taxon>Fungi</taxon>
        <taxon>Dikarya</taxon>
        <taxon>Basidiomycota</taxon>
        <taxon>Pucciniomycotina</taxon>
        <taxon>Microbotryomycetes</taxon>
        <taxon>Leucosporidiales</taxon>
        <taxon>Leucosporidium</taxon>
    </lineage>
</organism>
<dbReference type="Proteomes" id="UP000193467">
    <property type="component" value="Unassembled WGS sequence"/>
</dbReference>
<feature type="compositionally biased region" description="Basic residues" evidence="1">
    <location>
        <begin position="94"/>
        <end position="113"/>
    </location>
</feature>
<name>A0A1Y2FVL5_9BASI</name>
<sequence length="205" mass="23856">MLPLRSLLIRLQLPSWRRATTPVLSQPLHLLSPPMHPPRRAPALATTKHKPKLQRSSRPSMPRPLHQRRRFTRLSPLLSTPTSTLLRPRAPLSPRRRASRLQRLSRPRSTRQARLRRRFTRLYTMRRPLLSLLRPRPPLLRAPRARFRFPTLPRAAQSLSSREQTVLFRWRPSTQRRPSAAAGPSLSTVERRECTTTRHSATSCT</sequence>
<dbReference type="EMBL" id="MCGR01000012">
    <property type="protein sequence ID" value="ORY88050.1"/>
    <property type="molecule type" value="Genomic_DNA"/>
</dbReference>
<evidence type="ECO:0000256" key="1">
    <source>
        <dbReference type="SAM" id="MobiDB-lite"/>
    </source>
</evidence>
<reference evidence="2 3" key="1">
    <citation type="submission" date="2016-07" db="EMBL/GenBank/DDBJ databases">
        <title>Pervasive Adenine N6-methylation of Active Genes in Fungi.</title>
        <authorList>
            <consortium name="DOE Joint Genome Institute"/>
            <person name="Mondo S.J."/>
            <person name="Dannebaum R.O."/>
            <person name="Kuo R.C."/>
            <person name="Labutti K."/>
            <person name="Haridas S."/>
            <person name="Kuo A."/>
            <person name="Salamov A."/>
            <person name="Ahrendt S.R."/>
            <person name="Lipzen A."/>
            <person name="Sullivan W."/>
            <person name="Andreopoulos W.B."/>
            <person name="Clum A."/>
            <person name="Lindquist E."/>
            <person name="Daum C."/>
            <person name="Ramamoorthy G.K."/>
            <person name="Gryganskyi A."/>
            <person name="Culley D."/>
            <person name="Magnuson J.K."/>
            <person name="James T.Y."/>
            <person name="O'Malley M.A."/>
            <person name="Stajich J.E."/>
            <person name="Spatafora J.W."/>
            <person name="Visel A."/>
            <person name="Grigoriev I.V."/>
        </authorList>
    </citation>
    <scope>NUCLEOTIDE SEQUENCE [LARGE SCALE GENOMIC DNA]</scope>
    <source>
        <strain evidence="2 3">62-1032</strain>
    </source>
</reference>
<feature type="region of interest" description="Disordered" evidence="1">
    <location>
        <begin position="171"/>
        <end position="205"/>
    </location>
</feature>
<feature type="region of interest" description="Disordered" evidence="1">
    <location>
        <begin position="27"/>
        <end position="113"/>
    </location>
</feature>
<evidence type="ECO:0000313" key="2">
    <source>
        <dbReference type="EMBL" id="ORY88050.1"/>
    </source>
</evidence>
<dbReference type="InParanoid" id="A0A1Y2FVL5"/>
<feature type="compositionally biased region" description="Low complexity" evidence="1">
    <location>
        <begin position="73"/>
        <end position="93"/>
    </location>
</feature>
<dbReference type="AlphaFoldDB" id="A0A1Y2FVL5"/>
<keyword evidence="3" id="KW-1185">Reference proteome</keyword>
<proteinExistence type="predicted"/>
<accession>A0A1Y2FVL5</accession>
<comment type="caution">
    <text evidence="2">The sequence shown here is derived from an EMBL/GenBank/DDBJ whole genome shotgun (WGS) entry which is preliminary data.</text>
</comment>
<evidence type="ECO:0000313" key="3">
    <source>
        <dbReference type="Proteomes" id="UP000193467"/>
    </source>
</evidence>